<reference evidence="14" key="1">
    <citation type="submission" date="2021-06" db="EMBL/GenBank/DDBJ databases">
        <authorList>
            <person name="Huq M.A."/>
        </authorList>
    </citation>
    <scope>NUCLEOTIDE SEQUENCE</scope>
    <source>
        <strain evidence="14">MAH-26</strain>
    </source>
</reference>
<keyword evidence="6" id="KW-0259">Enterobactin biosynthesis</keyword>
<dbReference type="GO" id="GO:0009366">
    <property type="term" value="C:enterobactin synthetase complex"/>
    <property type="evidence" value="ECO:0007669"/>
    <property type="project" value="InterPro"/>
</dbReference>
<comment type="caution">
    <text evidence="14">The sequence shown here is derived from an EMBL/GenBank/DDBJ whole genome shotgun (WGS) entry which is preliminary data.</text>
</comment>
<keyword evidence="12" id="KW-0460">Magnesium</keyword>
<feature type="domain" description="4'-phosphopantetheinyl transferase" evidence="13">
    <location>
        <begin position="100"/>
        <end position="163"/>
    </location>
</feature>
<comment type="similarity">
    <text evidence="3">Belongs to the P-Pant transferase superfamily. EntD family.</text>
</comment>
<evidence type="ECO:0000256" key="6">
    <source>
        <dbReference type="ARBA" id="ARBA00023191"/>
    </source>
</evidence>
<gene>
    <name evidence="14" type="ORF">KTO63_05025</name>
</gene>
<dbReference type="AlphaFoldDB" id="A0A9E2S6F4"/>
<dbReference type="EMBL" id="JAHSPG010000002">
    <property type="protein sequence ID" value="MBV4356502.1"/>
    <property type="molecule type" value="Genomic_DNA"/>
</dbReference>
<keyword evidence="12" id="KW-0479">Metal-binding</keyword>
<evidence type="ECO:0000256" key="8">
    <source>
        <dbReference type="ARBA" id="ARBA00031996"/>
    </source>
</evidence>
<comment type="function">
    <text evidence="1">Involved in the biosynthesis of the siderophore enterobactin (enterochelin), which is a macrocyclic trimeric lactone of N-(2,3-dihydroxybenzoyl)-serine. The serine trilactone serves as a scaffolding for the three catechol functionalities that provide hexadentate coordination for the tightly ligated iron(2+) atoms. Plays an essential role in the assembly of the enterobactin by catalyzing the transfer of the 4'-phosphopantetheine (Ppant) moiety from coenzyme A to the apo-domains of both EntB (ArCP domain) and EntF (PCP domain) to yield their holo-forms which make them competent for the activation of 2,3-dihydroxybenzoate (DHB) and L-serine, respectively.</text>
</comment>
<comment type="subunit">
    <text evidence="4">EntB, EntD, EntE, and EntF form a multienzyme complex called enterobactin synthase.</text>
</comment>
<dbReference type="GO" id="GO:0009239">
    <property type="term" value="P:enterobactin biosynthetic process"/>
    <property type="evidence" value="ECO:0007669"/>
    <property type="project" value="UniProtKB-KW"/>
</dbReference>
<evidence type="ECO:0000256" key="12">
    <source>
        <dbReference type="PIRSR" id="PIRSR603542-2"/>
    </source>
</evidence>
<dbReference type="GO" id="GO:0005886">
    <property type="term" value="C:plasma membrane"/>
    <property type="evidence" value="ECO:0007669"/>
    <property type="project" value="TreeGrafter"/>
</dbReference>
<feature type="binding site" evidence="11">
    <location>
        <begin position="85"/>
        <end position="86"/>
    </location>
    <ligand>
        <name>CoA</name>
        <dbReference type="ChEBI" id="CHEBI:57287"/>
    </ligand>
</feature>
<name>A0A9E2S6F4_9BACT</name>
<evidence type="ECO:0000256" key="5">
    <source>
        <dbReference type="ARBA" id="ARBA00019087"/>
    </source>
</evidence>
<feature type="binding site" evidence="11">
    <location>
        <position position="50"/>
    </location>
    <ligand>
        <name>CoA</name>
        <dbReference type="ChEBI" id="CHEBI:57287"/>
    </ligand>
</feature>
<feature type="binding site" evidence="12">
    <location>
        <position position="104"/>
    </location>
    <ligand>
        <name>Mg(2+)</name>
        <dbReference type="ChEBI" id="CHEBI:18420"/>
    </ligand>
</feature>
<evidence type="ECO:0000256" key="2">
    <source>
        <dbReference type="ARBA" id="ARBA00004993"/>
    </source>
</evidence>
<dbReference type="GO" id="GO:0008897">
    <property type="term" value="F:holo-[acyl-carrier-protein] synthase activity"/>
    <property type="evidence" value="ECO:0007669"/>
    <property type="project" value="InterPro"/>
</dbReference>
<dbReference type="InterPro" id="IPR008278">
    <property type="entry name" value="4-PPantetheinyl_Trfase_dom"/>
</dbReference>
<dbReference type="GO" id="GO:0000287">
    <property type="term" value="F:magnesium ion binding"/>
    <property type="evidence" value="ECO:0007669"/>
    <property type="project" value="InterPro"/>
</dbReference>
<comment type="catalytic activity">
    <reaction evidence="10">
        <text>apo-[peptidyl-carrier protein] + CoA = holo-[peptidyl-carrier protein] + adenosine 3',5'-bisphosphate + H(+)</text>
        <dbReference type="Rhea" id="RHEA:46228"/>
        <dbReference type="Rhea" id="RHEA-COMP:11479"/>
        <dbReference type="Rhea" id="RHEA-COMP:11480"/>
        <dbReference type="ChEBI" id="CHEBI:15378"/>
        <dbReference type="ChEBI" id="CHEBI:29999"/>
        <dbReference type="ChEBI" id="CHEBI:57287"/>
        <dbReference type="ChEBI" id="CHEBI:58343"/>
        <dbReference type="ChEBI" id="CHEBI:64479"/>
    </reaction>
</comment>
<dbReference type="PANTHER" id="PTHR38096:SF1">
    <property type="entry name" value="ENTEROBACTIN SYNTHASE COMPONENT D"/>
    <property type="match status" value="1"/>
</dbReference>
<evidence type="ECO:0000256" key="11">
    <source>
        <dbReference type="PIRSR" id="PIRSR603542-1"/>
    </source>
</evidence>
<evidence type="ECO:0000313" key="14">
    <source>
        <dbReference type="EMBL" id="MBV4356502.1"/>
    </source>
</evidence>
<protein>
    <recommendedName>
        <fullName evidence="5">Enterobactin synthase component D</fullName>
    </recommendedName>
    <alternativeName>
        <fullName evidence="7">4'-phosphopantetheinyl transferase EntD</fullName>
    </alternativeName>
    <alternativeName>
        <fullName evidence="8">Enterochelin synthase D</fullName>
    </alternativeName>
</protein>
<comment type="pathway">
    <text evidence="2">Siderophore biosynthesis; enterobactin biosynthesis.</text>
</comment>
<keyword evidence="14" id="KW-0808">Transferase</keyword>
<evidence type="ECO:0000256" key="7">
    <source>
        <dbReference type="ARBA" id="ARBA00029894"/>
    </source>
</evidence>
<evidence type="ECO:0000256" key="3">
    <source>
        <dbReference type="ARBA" id="ARBA00008342"/>
    </source>
</evidence>
<dbReference type="PANTHER" id="PTHR38096">
    <property type="entry name" value="ENTEROBACTIN SYNTHASE COMPONENT D"/>
    <property type="match status" value="1"/>
</dbReference>
<comment type="cofactor">
    <cofactor evidence="12">
        <name>Mg(2+)</name>
        <dbReference type="ChEBI" id="CHEBI:18420"/>
    </cofactor>
</comment>
<evidence type="ECO:0000256" key="9">
    <source>
        <dbReference type="ARBA" id="ARBA00049176"/>
    </source>
</evidence>
<evidence type="ECO:0000256" key="10">
    <source>
        <dbReference type="ARBA" id="ARBA00049191"/>
    </source>
</evidence>
<dbReference type="InterPro" id="IPR003542">
    <property type="entry name" value="Enbac_synth_compD-like"/>
</dbReference>
<feature type="binding site" evidence="11">
    <location>
        <position position="150"/>
    </location>
    <ligand>
        <name>CoA</name>
        <dbReference type="ChEBI" id="CHEBI:57287"/>
    </ligand>
</feature>
<evidence type="ECO:0000259" key="13">
    <source>
        <dbReference type="Pfam" id="PF01648"/>
    </source>
</evidence>
<keyword evidence="15" id="KW-1185">Reference proteome</keyword>
<evidence type="ECO:0000256" key="1">
    <source>
        <dbReference type="ARBA" id="ARBA00003937"/>
    </source>
</evidence>
<accession>A0A9E2S6F4</accession>
<feature type="binding site" evidence="11">
    <location>
        <position position="154"/>
    </location>
    <ligand>
        <name>CoA</name>
        <dbReference type="ChEBI" id="CHEBI:57287"/>
    </ligand>
</feature>
<dbReference type="Pfam" id="PF01648">
    <property type="entry name" value="ACPS"/>
    <property type="match status" value="1"/>
</dbReference>
<evidence type="ECO:0000256" key="4">
    <source>
        <dbReference type="ARBA" id="ARBA00011503"/>
    </source>
</evidence>
<sequence length="212" mass="24717">MPLFYQQIIDENTKLGIWRIEEPEDFFLQKVPLKKDVSHPYKRLQHLAGRYLLPTLFADFPLSEIEIADTRKPFLPDEKFHFSISHCGNFAAAIVSTKRRVGIDVELVTSRLETISSKFLNENERQTLDNWSYLPHVHLQLVALMWSAKEAVFKWYGNGKVDFKHNMRLDGPISILARDAATLPFVFEKEKPIHLKVHGKLFRPLMMVWVAD</sequence>
<proteinExistence type="inferred from homology"/>
<comment type="catalytic activity">
    <reaction evidence="9">
        <text>apo-[aryl-carrier protein] + CoA = holo-[aryl-carrier protein] + adenosine 3',5'-bisphosphate + H(+)</text>
        <dbReference type="Rhea" id="RHEA:48404"/>
        <dbReference type="Rhea" id="RHEA-COMP:15903"/>
        <dbReference type="Rhea" id="RHEA-COMP:17557"/>
        <dbReference type="ChEBI" id="CHEBI:15378"/>
        <dbReference type="ChEBI" id="CHEBI:29999"/>
        <dbReference type="ChEBI" id="CHEBI:57287"/>
        <dbReference type="ChEBI" id="CHEBI:58343"/>
        <dbReference type="ChEBI" id="CHEBI:64479"/>
    </reaction>
</comment>
<dbReference type="Proteomes" id="UP000812270">
    <property type="component" value="Unassembled WGS sequence"/>
</dbReference>
<feature type="binding site" evidence="12">
    <location>
        <position position="106"/>
    </location>
    <ligand>
        <name>Mg(2+)</name>
        <dbReference type="ChEBI" id="CHEBI:18420"/>
    </ligand>
</feature>
<organism evidence="14 15">
    <name type="scientific">Pinibacter aurantiacus</name>
    <dbReference type="NCBI Taxonomy" id="2851599"/>
    <lineage>
        <taxon>Bacteria</taxon>
        <taxon>Pseudomonadati</taxon>
        <taxon>Bacteroidota</taxon>
        <taxon>Chitinophagia</taxon>
        <taxon>Chitinophagales</taxon>
        <taxon>Chitinophagaceae</taxon>
        <taxon>Pinibacter</taxon>
    </lineage>
</organism>
<feature type="binding site" evidence="11">
    <location>
        <position position="104"/>
    </location>
    <ligand>
        <name>CoA</name>
        <dbReference type="ChEBI" id="CHEBI:57287"/>
    </ligand>
</feature>
<evidence type="ECO:0000313" key="15">
    <source>
        <dbReference type="Proteomes" id="UP000812270"/>
    </source>
</evidence>